<dbReference type="InterPro" id="IPR036390">
    <property type="entry name" value="WH_DNA-bd_sf"/>
</dbReference>
<organism evidence="5 6">
    <name type="scientific">Actinophytocola oryzae</name>
    <dbReference type="NCBI Taxonomy" id="502181"/>
    <lineage>
        <taxon>Bacteria</taxon>
        <taxon>Bacillati</taxon>
        <taxon>Actinomycetota</taxon>
        <taxon>Actinomycetes</taxon>
        <taxon>Pseudonocardiales</taxon>
        <taxon>Pseudonocardiaceae</taxon>
    </lineage>
</organism>
<dbReference type="Gene3D" id="1.10.10.10">
    <property type="entry name" value="Winged helix-like DNA-binding domain superfamily/Winged helix DNA-binding domain"/>
    <property type="match status" value="1"/>
</dbReference>
<name>A0A4V3FRN9_9PSEU</name>
<dbReference type="AlphaFoldDB" id="A0A4V3FRN9"/>
<dbReference type="GO" id="GO:0003677">
    <property type="term" value="F:DNA binding"/>
    <property type="evidence" value="ECO:0007669"/>
    <property type="project" value="UniProtKB-KW"/>
</dbReference>
<dbReference type="PANTHER" id="PTHR43132">
    <property type="entry name" value="ARSENICAL RESISTANCE OPERON REPRESSOR ARSR-RELATED"/>
    <property type="match status" value="1"/>
</dbReference>
<evidence type="ECO:0000259" key="4">
    <source>
        <dbReference type="PROSITE" id="PS50987"/>
    </source>
</evidence>
<evidence type="ECO:0000256" key="1">
    <source>
        <dbReference type="ARBA" id="ARBA00023015"/>
    </source>
</evidence>
<dbReference type="InterPro" id="IPR051011">
    <property type="entry name" value="Metal_resp_trans_reg"/>
</dbReference>
<protein>
    <submittedName>
        <fullName evidence="5">MarR family protein</fullName>
    </submittedName>
</protein>
<gene>
    <name evidence="5" type="ORF">CLV71_114191</name>
</gene>
<dbReference type="Proteomes" id="UP000294927">
    <property type="component" value="Unassembled WGS sequence"/>
</dbReference>
<feature type="domain" description="HTH arsR-type" evidence="4">
    <location>
        <begin position="262"/>
        <end position="347"/>
    </location>
</feature>
<dbReference type="SMART" id="SM00418">
    <property type="entry name" value="HTH_ARSR"/>
    <property type="match status" value="1"/>
</dbReference>
<evidence type="ECO:0000313" key="6">
    <source>
        <dbReference type="Proteomes" id="UP000294927"/>
    </source>
</evidence>
<reference evidence="5 6" key="1">
    <citation type="submission" date="2019-03" db="EMBL/GenBank/DDBJ databases">
        <title>Genomic Encyclopedia of Archaeal and Bacterial Type Strains, Phase II (KMG-II): from individual species to whole genera.</title>
        <authorList>
            <person name="Goeker M."/>
        </authorList>
    </citation>
    <scope>NUCLEOTIDE SEQUENCE [LARGE SCALE GENOMIC DNA]</scope>
    <source>
        <strain evidence="5 6">DSM 45499</strain>
    </source>
</reference>
<dbReference type="EMBL" id="SOCP01000014">
    <property type="protein sequence ID" value="TDV44281.1"/>
    <property type="molecule type" value="Genomic_DNA"/>
</dbReference>
<keyword evidence="2" id="KW-0238">DNA-binding</keyword>
<accession>A0A4V3FRN9</accession>
<sequence>MITQRMHEFTRRGVLWPWRVRAEKGDVMLRVHFTPEDLARTRISTGPQPMWELLLSTNRLRGREGDIVFGAWRRSVAARTPATTRLLTDLVPVTGYFADFLTPMTEAPSLDEALETLRRTPRGRLRTDLAILAGSRKLPAWTAELADGRPETLNTLVEAAERYFAACLAPYWARVRAGVNQERARLSAALADGGWEAALSGLHPTARWHYPVLEVGYPVEHDLYLGGRGLHLVPSFFCWGLPTTFRDVEFEPTLVYPIEHAVGWSEPDDDRKSLAALLGRTRARVLEVLGEYPGTTSDVASRTGTSISAASQQATTLRAAGLVDTRQNGQSVLHSLTPLGRALLCEN</sequence>
<keyword evidence="6" id="KW-1185">Reference proteome</keyword>
<evidence type="ECO:0000256" key="3">
    <source>
        <dbReference type="ARBA" id="ARBA00023163"/>
    </source>
</evidence>
<dbReference type="GO" id="GO:0003700">
    <property type="term" value="F:DNA-binding transcription factor activity"/>
    <property type="evidence" value="ECO:0007669"/>
    <property type="project" value="InterPro"/>
</dbReference>
<proteinExistence type="predicted"/>
<dbReference type="SUPFAM" id="SSF46785">
    <property type="entry name" value="Winged helix' DNA-binding domain"/>
    <property type="match status" value="1"/>
</dbReference>
<dbReference type="InterPro" id="IPR036388">
    <property type="entry name" value="WH-like_DNA-bd_sf"/>
</dbReference>
<evidence type="ECO:0000256" key="2">
    <source>
        <dbReference type="ARBA" id="ARBA00023125"/>
    </source>
</evidence>
<comment type="caution">
    <text evidence="5">The sequence shown here is derived from an EMBL/GenBank/DDBJ whole genome shotgun (WGS) entry which is preliminary data.</text>
</comment>
<keyword evidence="1" id="KW-0805">Transcription regulation</keyword>
<evidence type="ECO:0000313" key="5">
    <source>
        <dbReference type="EMBL" id="TDV44281.1"/>
    </source>
</evidence>
<keyword evidence="3" id="KW-0804">Transcription</keyword>
<dbReference type="PROSITE" id="PS50987">
    <property type="entry name" value="HTH_ARSR_2"/>
    <property type="match status" value="1"/>
</dbReference>
<dbReference type="InterPro" id="IPR001845">
    <property type="entry name" value="HTH_ArsR_DNA-bd_dom"/>
</dbReference>
<dbReference type="PANTHER" id="PTHR43132:SF8">
    <property type="entry name" value="HTH-TYPE TRANSCRIPTIONAL REGULATOR KMTR"/>
    <property type="match status" value="1"/>
</dbReference>